<keyword evidence="3 10" id="KW-0813">Transport</keyword>
<keyword evidence="5 10" id="KW-0812">Transmembrane</keyword>
<evidence type="ECO:0000256" key="7">
    <source>
        <dbReference type="ARBA" id="ARBA00023136"/>
    </source>
</evidence>
<dbReference type="InterPro" id="IPR036942">
    <property type="entry name" value="Beta-barrel_TonB_sf"/>
</dbReference>
<keyword evidence="17" id="KW-1185">Reference proteome</keyword>
<evidence type="ECO:0000256" key="3">
    <source>
        <dbReference type="ARBA" id="ARBA00022448"/>
    </source>
</evidence>
<comment type="caution">
    <text evidence="16">The sequence shown here is derived from an EMBL/GenBank/DDBJ whole genome shotgun (WGS) entry which is preliminary data.</text>
</comment>
<feature type="chain" id="PRO_5047329160" evidence="13">
    <location>
        <begin position="31"/>
        <end position="711"/>
    </location>
</feature>
<evidence type="ECO:0000259" key="14">
    <source>
        <dbReference type="Pfam" id="PF00593"/>
    </source>
</evidence>
<reference evidence="16 17" key="1">
    <citation type="submission" date="2021-01" db="EMBL/GenBank/DDBJ databases">
        <title>Draft Genome Sequence and Polyhydroxyalkanoate Biosynthetic Potential of Jeongeupia naejangsanensis Type Strain DSM 24253.</title>
        <authorList>
            <person name="Turrini P."/>
            <person name="Artuso I."/>
            <person name="Lugli G.A."/>
            <person name="Frangipani E."/>
            <person name="Ventura M."/>
            <person name="Visca P."/>
        </authorList>
    </citation>
    <scope>NUCLEOTIDE SEQUENCE [LARGE SCALE GENOMIC DNA]</scope>
    <source>
        <strain evidence="16 17">DSM 24253</strain>
    </source>
</reference>
<evidence type="ECO:0000313" key="17">
    <source>
        <dbReference type="Proteomes" id="UP000809431"/>
    </source>
</evidence>
<evidence type="ECO:0000256" key="4">
    <source>
        <dbReference type="ARBA" id="ARBA00022452"/>
    </source>
</evidence>
<evidence type="ECO:0000256" key="11">
    <source>
        <dbReference type="RuleBase" id="RU003357"/>
    </source>
</evidence>
<keyword evidence="4 10" id="KW-1134">Transmembrane beta strand</keyword>
<feature type="domain" description="TonB-dependent receptor-like beta-barrel" evidence="14">
    <location>
        <begin position="264"/>
        <end position="680"/>
    </location>
</feature>
<evidence type="ECO:0000256" key="8">
    <source>
        <dbReference type="ARBA" id="ARBA00023170"/>
    </source>
</evidence>
<comment type="subcellular location">
    <subcellularLocation>
        <location evidence="1 10">Cell outer membrane</location>
        <topology evidence="1 10">Multi-pass membrane protein</topology>
    </subcellularLocation>
</comment>
<dbReference type="PANTHER" id="PTHR30069:SF40">
    <property type="entry name" value="TONB-DEPENDENT RECEPTOR NMB0964-RELATED"/>
    <property type="match status" value="1"/>
</dbReference>
<evidence type="ECO:0000313" key="16">
    <source>
        <dbReference type="EMBL" id="MBM3116172.1"/>
    </source>
</evidence>
<protein>
    <submittedName>
        <fullName evidence="16">TonB-dependent receptor</fullName>
    </submittedName>
</protein>
<keyword evidence="6 11" id="KW-0798">TonB box</keyword>
<evidence type="ECO:0000256" key="2">
    <source>
        <dbReference type="ARBA" id="ARBA00009810"/>
    </source>
</evidence>
<keyword evidence="7 10" id="KW-0472">Membrane</keyword>
<keyword evidence="9 10" id="KW-0998">Cell outer membrane</keyword>
<dbReference type="Gene3D" id="2.40.170.20">
    <property type="entry name" value="TonB-dependent receptor, beta-barrel domain"/>
    <property type="match status" value="1"/>
</dbReference>
<dbReference type="PROSITE" id="PS52016">
    <property type="entry name" value="TONB_DEPENDENT_REC_3"/>
    <property type="match status" value="1"/>
</dbReference>
<evidence type="ECO:0000259" key="15">
    <source>
        <dbReference type="Pfam" id="PF07715"/>
    </source>
</evidence>
<keyword evidence="8 16" id="KW-0675">Receptor</keyword>
<dbReference type="SUPFAM" id="SSF56935">
    <property type="entry name" value="Porins"/>
    <property type="match status" value="1"/>
</dbReference>
<evidence type="ECO:0000256" key="6">
    <source>
        <dbReference type="ARBA" id="ARBA00023077"/>
    </source>
</evidence>
<feature type="compositionally biased region" description="Basic and acidic residues" evidence="12">
    <location>
        <begin position="236"/>
        <end position="251"/>
    </location>
</feature>
<proteinExistence type="inferred from homology"/>
<feature type="signal peptide" evidence="13">
    <location>
        <begin position="1"/>
        <end position="30"/>
    </location>
</feature>
<dbReference type="Proteomes" id="UP000809431">
    <property type="component" value="Unassembled WGS sequence"/>
</dbReference>
<dbReference type="InterPro" id="IPR039426">
    <property type="entry name" value="TonB-dep_rcpt-like"/>
</dbReference>
<dbReference type="InterPro" id="IPR000531">
    <property type="entry name" value="Beta-barrel_TonB"/>
</dbReference>
<name>A0ABS2BKM9_9NEIS</name>
<dbReference type="Gene3D" id="2.170.130.10">
    <property type="entry name" value="TonB-dependent receptor, plug domain"/>
    <property type="match status" value="1"/>
</dbReference>
<dbReference type="InterPro" id="IPR037066">
    <property type="entry name" value="Plug_dom_sf"/>
</dbReference>
<dbReference type="RefSeq" id="WP_203538305.1">
    <property type="nucleotide sequence ID" value="NZ_JAESND010000004.1"/>
</dbReference>
<dbReference type="PANTHER" id="PTHR30069">
    <property type="entry name" value="TONB-DEPENDENT OUTER MEMBRANE RECEPTOR"/>
    <property type="match status" value="1"/>
</dbReference>
<feature type="domain" description="TonB-dependent receptor plug" evidence="15">
    <location>
        <begin position="54"/>
        <end position="156"/>
    </location>
</feature>
<accession>A0ABS2BKM9</accession>
<evidence type="ECO:0000256" key="5">
    <source>
        <dbReference type="ARBA" id="ARBA00022692"/>
    </source>
</evidence>
<dbReference type="EMBL" id="JAESND010000004">
    <property type="protein sequence ID" value="MBM3116172.1"/>
    <property type="molecule type" value="Genomic_DNA"/>
</dbReference>
<comment type="similarity">
    <text evidence="2 10 11">Belongs to the TonB-dependent receptor family.</text>
</comment>
<keyword evidence="13" id="KW-0732">Signal</keyword>
<evidence type="ECO:0000256" key="10">
    <source>
        <dbReference type="PROSITE-ProRule" id="PRU01360"/>
    </source>
</evidence>
<sequence>MLDPHRPLRARPLTPLLAAFTLAFSPAALADDRKTESTLSPLVVTANPLGSGDLAVPVTQLAGDALLLRDAGTLGEVLTGLPGVASTSFGPGASRPVIRGLDGDRILLLQNGTGALDASALSYDHAVAQDVAVAERIEIVRGPAALLYGGNAIGGVVNTLDNRIPSAQVDGVSGAARLEYGGAANERVAGARVDAGNGDYAVHVDLFGRRSDDLRIPGYAWSDRQRAGQGSYQPPQHEHGHEEGEHGHEAPEPESPYGRLPNSDSRAHGGAFGVSRTWDDGHLGFAYSGYRSNYGSVAEEDVRLDLKQDRFSLAFAKNGLAGPFTGIKADLAYTDYDHQELHGSEVGTTFGNRGYDARIEGRHAAVGALTGVVGVQFGQTRFSALGEEAFVPNTETQKIALFVLEQWQAATAQFSVGGRIDYSSLSPNASDNRRFKNSESRSFTAGSLSAGVVQPLAGGWSLAGNAAYTERAPSQYELYANGEHVATGTFERGDPDAGKEKAGSLDAALRYQAGADRLSLGGYYSHFANFIALERTGRWCHSHGDHDHCGKVQREGESPEYAYEGVPAKLYGFELDSNWRVYQHAAQSLDLQLWGDVTRAEQRNTGEPLPRIPPMRVAGAIVYGWGALSLRAELQHAAEQDRVPRNDTPSDAYTVANVALSYRVRHGATDWTAYLRGDNLGNEEIRYASSLTRDIAPQGRRSARAGLAVQF</sequence>
<dbReference type="Pfam" id="PF07715">
    <property type="entry name" value="Plug"/>
    <property type="match status" value="1"/>
</dbReference>
<dbReference type="Pfam" id="PF00593">
    <property type="entry name" value="TonB_dep_Rec_b-barrel"/>
    <property type="match status" value="1"/>
</dbReference>
<organism evidence="16 17">
    <name type="scientific">Jeongeupia naejangsanensis</name>
    <dbReference type="NCBI Taxonomy" id="613195"/>
    <lineage>
        <taxon>Bacteria</taxon>
        <taxon>Pseudomonadati</taxon>
        <taxon>Pseudomonadota</taxon>
        <taxon>Betaproteobacteria</taxon>
        <taxon>Neisseriales</taxon>
        <taxon>Chitinibacteraceae</taxon>
        <taxon>Jeongeupia</taxon>
    </lineage>
</organism>
<feature type="region of interest" description="Disordered" evidence="12">
    <location>
        <begin position="223"/>
        <end position="268"/>
    </location>
</feature>
<evidence type="ECO:0000256" key="9">
    <source>
        <dbReference type="ARBA" id="ARBA00023237"/>
    </source>
</evidence>
<evidence type="ECO:0000256" key="12">
    <source>
        <dbReference type="SAM" id="MobiDB-lite"/>
    </source>
</evidence>
<dbReference type="InterPro" id="IPR012910">
    <property type="entry name" value="Plug_dom"/>
</dbReference>
<gene>
    <name evidence="16" type="ORF">JMJ54_10025</name>
</gene>
<evidence type="ECO:0000256" key="13">
    <source>
        <dbReference type="SAM" id="SignalP"/>
    </source>
</evidence>
<evidence type="ECO:0000256" key="1">
    <source>
        <dbReference type="ARBA" id="ARBA00004571"/>
    </source>
</evidence>